<dbReference type="GO" id="GO:0016740">
    <property type="term" value="F:transferase activity"/>
    <property type="evidence" value="ECO:0007669"/>
    <property type="project" value="UniProtKB-KW"/>
</dbReference>
<dbReference type="PANTHER" id="PTHR48094">
    <property type="entry name" value="PROTEIN/NUCLEIC ACID DEGLYCASE DJ-1-RELATED"/>
    <property type="match status" value="1"/>
</dbReference>
<dbReference type="Pfam" id="PF01965">
    <property type="entry name" value="DJ-1_PfpI"/>
    <property type="match status" value="1"/>
</dbReference>
<comment type="caution">
    <text evidence="2">The sequence shown here is derived from an EMBL/GenBank/DDBJ whole genome shotgun (WGS) entry which is preliminary data.</text>
</comment>
<keyword evidence="2" id="KW-0315">Glutamine amidotransferase</keyword>
<evidence type="ECO:0000259" key="1">
    <source>
        <dbReference type="Pfam" id="PF01965"/>
    </source>
</evidence>
<dbReference type="InterPro" id="IPR029062">
    <property type="entry name" value="Class_I_gatase-like"/>
</dbReference>
<dbReference type="GO" id="GO:0005737">
    <property type="term" value="C:cytoplasm"/>
    <property type="evidence" value="ECO:0007669"/>
    <property type="project" value="TreeGrafter"/>
</dbReference>
<dbReference type="Gene3D" id="3.40.50.880">
    <property type="match status" value="1"/>
</dbReference>
<reference evidence="2" key="2">
    <citation type="journal article" date="2018" name="ISME J.">
        <title>A dynamic microbial community with high functional redundancy inhabits the cold, oxic subseafloor aquifer.</title>
        <authorList>
            <person name="Tully B.J."/>
            <person name="Wheat C.G."/>
            <person name="Glazer B.T."/>
            <person name="Huber J.A."/>
        </authorList>
    </citation>
    <scope>NUCLEOTIDE SEQUENCE</scope>
    <source>
        <strain evidence="2">NORP83</strain>
    </source>
</reference>
<organism evidence="2">
    <name type="scientific">OCS116 cluster bacterium</name>
    <dbReference type="NCBI Taxonomy" id="2030921"/>
    <lineage>
        <taxon>Bacteria</taxon>
        <taxon>Pseudomonadati</taxon>
        <taxon>Pseudomonadota</taxon>
        <taxon>Alphaproteobacteria</taxon>
        <taxon>OCS116 cluster</taxon>
    </lineage>
</organism>
<dbReference type="SUPFAM" id="SSF52317">
    <property type="entry name" value="Class I glutamine amidotransferase-like"/>
    <property type="match status" value="1"/>
</dbReference>
<dbReference type="InterPro" id="IPR050325">
    <property type="entry name" value="Prot/Nucl_acid_deglycase"/>
</dbReference>
<dbReference type="PANTHER" id="PTHR48094:SF19">
    <property type="entry name" value="DJ-1_PFPI DOMAIN-CONTAINING PROTEIN"/>
    <property type="match status" value="1"/>
</dbReference>
<name>A0A2A4Z736_9PROT</name>
<accession>A0A2A4Z736</accession>
<protein>
    <submittedName>
        <fullName evidence="2">Glutamine amidotransferase</fullName>
    </submittedName>
</protein>
<dbReference type="AlphaFoldDB" id="A0A2A4Z736"/>
<evidence type="ECO:0000313" key="2">
    <source>
        <dbReference type="EMBL" id="PCJ02914.1"/>
    </source>
</evidence>
<dbReference type="InterPro" id="IPR002818">
    <property type="entry name" value="DJ-1/PfpI"/>
</dbReference>
<reference key="1">
    <citation type="submission" date="2017-08" db="EMBL/GenBank/DDBJ databases">
        <title>A dynamic microbial community with high functional redundancy inhabits the cold, oxic subseafloor aquifer.</title>
        <authorList>
            <person name="Tully B.J."/>
            <person name="Wheat C.G."/>
            <person name="Glazer B.T."/>
            <person name="Huber J.A."/>
        </authorList>
    </citation>
    <scope>NUCLEOTIDE SEQUENCE [LARGE SCALE GENOMIC DNA]</scope>
</reference>
<gene>
    <name evidence="2" type="ORF">COB13_02940</name>
</gene>
<dbReference type="EMBL" id="NVUS01000003">
    <property type="protein sequence ID" value="PCJ02914.1"/>
    <property type="molecule type" value="Genomic_DNA"/>
</dbReference>
<proteinExistence type="predicted"/>
<feature type="domain" description="DJ-1/PfpI" evidence="1">
    <location>
        <begin position="4"/>
        <end position="159"/>
    </location>
</feature>
<keyword evidence="2" id="KW-0808">Transferase</keyword>
<sequence length="176" mass="19054">MPSLAIVLTDEYADWEFAPIAAIAKEFYGYSTQIVSPAAKPINSIAGLLVIPQHKLENVEAADFDALVIIGGKIWEGGDCPDMTPMIEEFLANGKLVAGICGATLALARAGLLNGRKHTSNEVGYIDGYVGNYTDQQLYVDTNKAVIDDNVISASGFSRIILLPRFSAPWAWRTMM</sequence>